<keyword evidence="4" id="KW-1003">Cell membrane</keyword>
<dbReference type="InterPro" id="IPR016174">
    <property type="entry name" value="Di-haem_cyt_TM"/>
</dbReference>
<feature type="domain" description="Cytochrome b561 bacterial/Ni-hydrogenase" evidence="15">
    <location>
        <begin position="14"/>
        <end position="189"/>
    </location>
</feature>
<accession>A0A2X2V7J3</accession>
<evidence type="ECO:0000259" key="15">
    <source>
        <dbReference type="Pfam" id="PF01292"/>
    </source>
</evidence>
<sequence>MSYLTTETRLPRKRYDAFSMALHWVTAFCVIFLFASAHIWEVLERGTPLRKGLQSLHISFGILLGAVILVRLLWRISAAFSPSRKLEKVPMPGAFRIAAHATHGVLYILLLTQATLGFLFRWAQGEPFWFFNLFEVPDVFNIDPTLRHTLAMLHNNVAWALILLAGAHAAAALLHHYVLRDGTLRRMLPPVKATLANLKDDTMNMPSSRKLLPLLCLVASGLFYSAAASAMGDDDSKTPDCPKGQVYDSKTKTCSVEKSSMLSDGDKTQYAYHLAKSGRYQEALNLLDTLQQPNTREAWNYRGYATRKLGRTDEGIGYYQRSIALDPHYAKVREYLGEAWMIKGRPDLAKAQLATIKTLCGTGCEEYRDLKAAIDGHPES</sequence>
<dbReference type="InterPro" id="IPR019734">
    <property type="entry name" value="TPR_rpt"/>
</dbReference>
<dbReference type="EMBL" id="UAVU01000003">
    <property type="protein sequence ID" value="SQA97649.1"/>
    <property type="molecule type" value="Genomic_DNA"/>
</dbReference>
<evidence type="ECO:0000256" key="13">
    <source>
        <dbReference type="PROSITE-ProRule" id="PRU00339"/>
    </source>
</evidence>
<dbReference type="Pfam" id="PF01292">
    <property type="entry name" value="Ni_hydr_CYTB"/>
    <property type="match status" value="1"/>
</dbReference>
<feature type="transmembrane region" description="Helical" evidence="14">
    <location>
        <begin position="211"/>
        <end position="232"/>
    </location>
</feature>
<dbReference type="Gene3D" id="1.25.40.10">
    <property type="entry name" value="Tetratricopeptide repeat domain"/>
    <property type="match status" value="1"/>
</dbReference>
<keyword evidence="8" id="KW-0249">Electron transport</keyword>
<comment type="subcellular location">
    <subcellularLocation>
        <location evidence="2">Cell membrane</location>
        <topology evidence="2">Multi-pass membrane protein</topology>
    </subcellularLocation>
</comment>
<evidence type="ECO:0000256" key="6">
    <source>
        <dbReference type="ARBA" id="ARBA00022692"/>
    </source>
</evidence>
<keyword evidence="3" id="KW-0813">Transport</keyword>
<dbReference type="SUPFAM" id="SSF81342">
    <property type="entry name" value="Transmembrane di-heme cytochromes"/>
    <property type="match status" value="1"/>
</dbReference>
<feature type="transmembrane region" description="Helical" evidence="14">
    <location>
        <begin position="157"/>
        <end position="179"/>
    </location>
</feature>
<dbReference type="STRING" id="158822.LH23_08210"/>
<dbReference type="InterPro" id="IPR052168">
    <property type="entry name" value="Cytochrome_b561_oxidase"/>
</dbReference>
<keyword evidence="6 14" id="KW-0812">Transmembrane</keyword>
<feature type="transmembrane region" description="Helical" evidence="14">
    <location>
        <begin position="95"/>
        <end position="120"/>
    </location>
</feature>
<feature type="transmembrane region" description="Helical" evidence="14">
    <location>
        <begin position="21"/>
        <end position="40"/>
    </location>
</feature>
<protein>
    <submittedName>
        <fullName evidence="16">Cytochrome b561 homolog 2</fullName>
    </submittedName>
</protein>
<evidence type="ECO:0000256" key="2">
    <source>
        <dbReference type="ARBA" id="ARBA00004651"/>
    </source>
</evidence>
<comment type="cofactor">
    <cofactor evidence="1">
        <name>heme b</name>
        <dbReference type="ChEBI" id="CHEBI:60344"/>
    </cofactor>
</comment>
<dbReference type="InterPro" id="IPR011577">
    <property type="entry name" value="Cyt_b561_bac/Ni-Hgenase"/>
</dbReference>
<proteinExistence type="inferred from homology"/>
<dbReference type="PANTHER" id="PTHR30529">
    <property type="entry name" value="CYTOCHROME B561"/>
    <property type="match status" value="1"/>
</dbReference>
<keyword evidence="11 14" id="KW-0472">Membrane</keyword>
<dbReference type="Pfam" id="PF13432">
    <property type="entry name" value="TPR_16"/>
    <property type="match status" value="1"/>
</dbReference>
<dbReference type="GO" id="GO:0046872">
    <property type="term" value="F:metal ion binding"/>
    <property type="evidence" value="ECO:0007669"/>
    <property type="project" value="UniProtKB-KW"/>
</dbReference>
<keyword evidence="5" id="KW-0349">Heme</keyword>
<dbReference type="AlphaFoldDB" id="A0A2X2V7J3"/>
<name>A0A2X2V7J3_9ENTR</name>
<keyword evidence="10" id="KW-0408">Iron</keyword>
<evidence type="ECO:0000256" key="12">
    <source>
        <dbReference type="ARBA" id="ARBA00037975"/>
    </source>
</evidence>
<evidence type="ECO:0000313" key="17">
    <source>
        <dbReference type="Proteomes" id="UP000251197"/>
    </source>
</evidence>
<evidence type="ECO:0000256" key="9">
    <source>
        <dbReference type="ARBA" id="ARBA00022989"/>
    </source>
</evidence>
<keyword evidence="13" id="KW-0802">TPR repeat</keyword>
<dbReference type="Proteomes" id="UP000251197">
    <property type="component" value="Unassembled WGS sequence"/>
</dbReference>
<gene>
    <name evidence="16" type="primary">yceJ_1</name>
    <name evidence="16" type="ORF">NCTC12120_01488</name>
</gene>
<dbReference type="SUPFAM" id="SSF48452">
    <property type="entry name" value="TPR-like"/>
    <property type="match status" value="1"/>
</dbReference>
<dbReference type="GO" id="GO:0020037">
    <property type="term" value="F:heme binding"/>
    <property type="evidence" value="ECO:0007669"/>
    <property type="project" value="TreeGrafter"/>
</dbReference>
<evidence type="ECO:0000256" key="10">
    <source>
        <dbReference type="ARBA" id="ARBA00023004"/>
    </source>
</evidence>
<dbReference type="GO" id="GO:0022904">
    <property type="term" value="P:respiratory electron transport chain"/>
    <property type="evidence" value="ECO:0007669"/>
    <property type="project" value="InterPro"/>
</dbReference>
<feature type="repeat" description="TPR" evidence="13">
    <location>
        <begin position="296"/>
        <end position="329"/>
    </location>
</feature>
<evidence type="ECO:0000256" key="7">
    <source>
        <dbReference type="ARBA" id="ARBA00022723"/>
    </source>
</evidence>
<evidence type="ECO:0000256" key="3">
    <source>
        <dbReference type="ARBA" id="ARBA00022448"/>
    </source>
</evidence>
<reference evidence="16 17" key="1">
    <citation type="submission" date="2018-06" db="EMBL/GenBank/DDBJ databases">
        <authorList>
            <consortium name="Pathogen Informatics"/>
            <person name="Doyle S."/>
        </authorList>
    </citation>
    <scope>NUCLEOTIDE SEQUENCE [LARGE SCALE GENOMIC DNA]</scope>
    <source>
        <strain evidence="16 17">NCTC12120</strain>
    </source>
</reference>
<comment type="similarity">
    <text evidence="12">Belongs to the cytochrome b561 family.</text>
</comment>
<dbReference type="GO" id="GO:0009055">
    <property type="term" value="F:electron transfer activity"/>
    <property type="evidence" value="ECO:0007669"/>
    <property type="project" value="InterPro"/>
</dbReference>
<feature type="transmembrane region" description="Helical" evidence="14">
    <location>
        <begin position="52"/>
        <end position="74"/>
    </location>
</feature>
<evidence type="ECO:0000256" key="4">
    <source>
        <dbReference type="ARBA" id="ARBA00022475"/>
    </source>
</evidence>
<dbReference type="PROSITE" id="PS50005">
    <property type="entry name" value="TPR"/>
    <property type="match status" value="1"/>
</dbReference>
<dbReference type="InterPro" id="IPR011990">
    <property type="entry name" value="TPR-like_helical_dom_sf"/>
</dbReference>
<evidence type="ECO:0000256" key="14">
    <source>
        <dbReference type="SAM" id="Phobius"/>
    </source>
</evidence>
<evidence type="ECO:0000256" key="5">
    <source>
        <dbReference type="ARBA" id="ARBA00022617"/>
    </source>
</evidence>
<evidence type="ECO:0000256" key="8">
    <source>
        <dbReference type="ARBA" id="ARBA00022982"/>
    </source>
</evidence>
<keyword evidence="9 14" id="KW-1133">Transmembrane helix</keyword>
<dbReference type="SMART" id="SM00028">
    <property type="entry name" value="TPR"/>
    <property type="match status" value="1"/>
</dbReference>
<dbReference type="GO" id="GO:0005886">
    <property type="term" value="C:plasma membrane"/>
    <property type="evidence" value="ECO:0007669"/>
    <property type="project" value="UniProtKB-SubCell"/>
</dbReference>
<keyword evidence="7" id="KW-0479">Metal-binding</keyword>
<dbReference type="Gene3D" id="1.20.950.20">
    <property type="entry name" value="Transmembrane di-heme cytochromes, Chain C"/>
    <property type="match status" value="1"/>
</dbReference>
<evidence type="ECO:0000256" key="1">
    <source>
        <dbReference type="ARBA" id="ARBA00001970"/>
    </source>
</evidence>
<evidence type="ECO:0000313" key="16">
    <source>
        <dbReference type="EMBL" id="SQA97649.1"/>
    </source>
</evidence>
<organism evidence="16 17">
    <name type="scientific">Cedecea neteri</name>
    <dbReference type="NCBI Taxonomy" id="158822"/>
    <lineage>
        <taxon>Bacteria</taxon>
        <taxon>Pseudomonadati</taxon>
        <taxon>Pseudomonadota</taxon>
        <taxon>Gammaproteobacteria</taxon>
        <taxon>Enterobacterales</taxon>
        <taxon>Enterobacteriaceae</taxon>
        <taxon>Cedecea</taxon>
    </lineage>
</organism>
<evidence type="ECO:0000256" key="11">
    <source>
        <dbReference type="ARBA" id="ARBA00023136"/>
    </source>
</evidence>
<dbReference type="PANTHER" id="PTHR30529:SF1">
    <property type="entry name" value="CYTOCHROME B561 HOMOLOG 2"/>
    <property type="match status" value="1"/>
</dbReference>